<dbReference type="InterPro" id="IPR037524">
    <property type="entry name" value="PA14/GLEYA"/>
</dbReference>
<dbReference type="AlphaFoldDB" id="A9VEQ2"/>
<dbReference type="PROSITE" id="PS51820">
    <property type="entry name" value="PA14"/>
    <property type="match status" value="1"/>
</dbReference>
<evidence type="ECO:0000313" key="2">
    <source>
        <dbReference type="EMBL" id="EDQ83989.1"/>
    </source>
</evidence>
<dbReference type="Pfam" id="PF07691">
    <property type="entry name" value="PA14"/>
    <property type="match status" value="1"/>
</dbReference>
<feature type="non-terminal residue" evidence="2">
    <location>
        <position position="182"/>
    </location>
</feature>
<dbReference type="InParanoid" id="A9VEQ2"/>
<dbReference type="SUPFAM" id="SSF56988">
    <property type="entry name" value="Anthrax protective antigen"/>
    <property type="match status" value="1"/>
</dbReference>
<sequence length="182" mass="19530">MGEACELSVCGNERAIVPGLYATYYEGYAFDERRIGLAVPEVAFDLGNGGPSPDVSVDDFSATFVGFVRPTTTGWYRFRLRCTNGACGMYLNQSAYADSGNGLLLVGGESVRVKLEWQHTSYGTTAVFEWQDAPGGSLVPGGLRARYYDALLEDALVTDGSVAYGDAGVVARVSFDWGYDAP</sequence>
<reference evidence="2 3" key="1">
    <citation type="journal article" date="2008" name="Nature">
        <title>The genome of the choanoflagellate Monosiga brevicollis and the origin of metazoans.</title>
        <authorList>
            <consortium name="JGI Sequencing"/>
            <person name="King N."/>
            <person name="Westbrook M.J."/>
            <person name="Young S.L."/>
            <person name="Kuo A."/>
            <person name="Abedin M."/>
            <person name="Chapman J."/>
            <person name="Fairclough S."/>
            <person name="Hellsten U."/>
            <person name="Isogai Y."/>
            <person name="Letunic I."/>
            <person name="Marr M."/>
            <person name="Pincus D."/>
            <person name="Putnam N."/>
            <person name="Rokas A."/>
            <person name="Wright K.J."/>
            <person name="Zuzow R."/>
            <person name="Dirks W."/>
            <person name="Good M."/>
            <person name="Goodstein D."/>
            <person name="Lemons D."/>
            <person name="Li W."/>
            <person name="Lyons J.B."/>
            <person name="Morris A."/>
            <person name="Nichols S."/>
            <person name="Richter D.J."/>
            <person name="Salamov A."/>
            <person name="Bork P."/>
            <person name="Lim W.A."/>
            <person name="Manning G."/>
            <person name="Miller W.T."/>
            <person name="McGinnis W."/>
            <person name="Shapiro H."/>
            <person name="Tjian R."/>
            <person name="Grigoriev I.V."/>
            <person name="Rokhsar D."/>
        </authorList>
    </citation>
    <scope>NUCLEOTIDE SEQUENCE [LARGE SCALE GENOMIC DNA]</scope>
    <source>
        <strain evidence="3">MX1 / ATCC 50154</strain>
    </source>
</reference>
<feature type="domain" description="PA14" evidence="1">
    <location>
        <begin position="15"/>
        <end position="182"/>
    </location>
</feature>
<evidence type="ECO:0000313" key="3">
    <source>
        <dbReference type="Proteomes" id="UP000001357"/>
    </source>
</evidence>
<protein>
    <recommendedName>
        <fullName evidence="1">PA14 domain-containing protein</fullName>
    </recommendedName>
</protein>
<dbReference type="KEGG" id="mbr:MONBRDRAFT_30694"/>
<accession>A9VEQ2</accession>
<name>A9VEQ2_MONBE</name>
<evidence type="ECO:0000259" key="1">
    <source>
        <dbReference type="PROSITE" id="PS51820"/>
    </source>
</evidence>
<dbReference type="RefSeq" id="XP_001751199.1">
    <property type="nucleotide sequence ID" value="XM_001751147.1"/>
</dbReference>
<dbReference type="EMBL" id="CH991758">
    <property type="protein sequence ID" value="EDQ83989.1"/>
    <property type="molecule type" value="Genomic_DNA"/>
</dbReference>
<dbReference type="InterPro" id="IPR011658">
    <property type="entry name" value="PA14_dom"/>
</dbReference>
<dbReference type="Gene3D" id="3.90.182.10">
    <property type="entry name" value="Toxin - Anthrax Protective Antigen,domain 1"/>
    <property type="match status" value="1"/>
</dbReference>
<dbReference type="Proteomes" id="UP000001357">
    <property type="component" value="Unassembled WGS sequence"/>
</dbReference>
<organism evidence="2 3">
    <name type="scientific">Monosiga brevicollis</name>
    <name type="common">Choanoflagellate</name>
    <dbReference type="NCBI Taxonomy" id="81824"/>
    <lineage>
        <taxon>Eukaryota</taxon>
        <taxon>Choanoflagellata</taxon>
        <taxon>Craspedida</taxon>
        <taxon>Salpingoecidae</taxon>
        <taxon>Monosiga</taxon>
    </lineage>
</organism>
<gene>
    <name evidence="2" type="ORF">MONBRDRAFT_30694</name>
</gene>
<dbReference type="GeneID" id="5896460"/>
<proteinExistence type="predicted"/>
<keyword evidence="3" id="KW-1185">Reference proteome</keyword>